<comment type="caution">
    <text evidence="2">The sequence shown here is derived from an EMBL/GenBank/DDBJ whole genome shotgun (WGS) entry which is preliminary data.</text>
</comment>
<sequence length="939" mass="110514">MKLKFTLSIVVFLLLNCFSYSQHKIRAKVKFNENDNTFVVLQEIEYNNSSPDTLQHIVLNDWNNAFSSKNSALAKRFSDEYNRSFHLAKDKDRGKTSLKNVSNNHFETLTWKRFENHVDLIEIDLQHPLPPKESVTIHLSYLLQIPDQRFTKYGRHDNGKIYLKDWLLTPSVYLNKSFIKYSNENIDDITNALMNASVTFENISNFNIASNLNIFKDNQNYTLTGNNLNNITVVLNPEKEFTSYKNDIIEVSSSIRTKRLNEFQEALVIDKITRFVSEKLGSSYVNKILVANEDYERQPFYGLNQLPAFMSPYPDELMYELKFLKTYLNAFLKANLQINNRRDYWITDGIQVYTMMAFIDEFYPDLKMTGNLASFKLLKSYNFINIDFNQQYNYLYMLMARKNLDQPLAAPKNDLIKFNEQISNKYKAGLSFNYLDNYLENQIVTSSIVEFIQLNNDFFTTRYDLEMILKCKTNKNIDWFFDELVNSRNIIDYKFGKVKKLKEKDSISVTIRNTTSTNVPISFYELKNDSVVYKKWIENVTTDTTIVVPRNGSDKLTLNYFNEIPEYNLRNNWKSLKGFFFNNRPLKLNFYKDLEEPYYNQLFYVPEFEYNLYDGLALGVRLNNKSMLNKPFTFSVTPFYSPNTQKIVGKASFVYDHNVREEGKLYRIRYVMSGSQFHYAPDAKYTNLSPTVQFFFRDKKFRSNKNEFIQLKQLYIDRDKSPYISDKNTENYTVFNAKYGNFQSEGTKHFSLLNDLQVANSFGKISSEIHYRKLFENNRQITLRFFGGAFLYRSTNSEYFSFGLDRPTDYMFEQGLLGRSEETGLYSQQYVYAEGGFKSKLDHRYANQWITTINGAVNVWNWIQVYGDIGLIKSNYSSADFVYDSGIHLNLVPDYFELFLPVYSSNGFELNDPNYSQKIRFVITLSPKTLISLFTRKWL</sequence>
<keyword evidence="2" id="KW-0645">Protease</keyword>
<feature type="signal peptide" evidence="1">
    <location>
        <begin position="1"/>
        <end position="23"/>
    </location>
</feature>
<gene>
    <name evidence="2" type="ORF">ACFS5J_04340</name>
</gene>
<organism evidence="2 3">
    <name type="scientific">Flavobacterium chuncheonense</name>
    <dbReference type="NCBI Taxonomy" id="2026653"/>
    <lineage>
        <taxon>Bacteria</taxon>
        <taxon>Pseudomonadati</taxon>
        <taxon>Bacteroidota</taxon>
        <taxon>Flavobacteriia</taxon>
        <taxon>Flavobacteriales</taxon>
        <taxon>Flavobacteriaceae</taxon>
        <taxon>Flavobacterium</taxon>
    </lineage>
</organism>
<proteinExistence type="predicted"/>
<dbReference type="RefSeq" id="WP_379810799.1">
    <property type="nucleotide sequence ID" value="NZ_JBHUPC010000012.1"/>
</dbReference>
<keyword evidence="1" id="KW-0732">Signal</keyword>
<keyword evidence="2" id="KW-0031">Aminopeptidase</keyword>
<keyword evidence="2" id="KW-0378">Hydrolase</keyword>
<evidence type="ECO:0000313" key="3">
    <source>
        <dbReference type="Proteomes" id="UP001597534"/>
    </source>
</evidence>
<evidence type="ECO:0000313" key="2">
    <source>
        <dbReference type="EMBL" id="MFD2891239.1"/>
    </source>
</evidence>
<name>A0ABW5YJJ9_9FLAO</name>
<dbReference type="Proteomes" id="UP001597534">
    <property type="component" value="Unassembled WGS sequence"/>
</dbReference>
<accession>A0ABW5YJJ9</accession>
<feature type="chain" id="PRO_5045694603" evidence="1">
    <location>
        <begin position="24"/>
        <end position="939"/>
    </location>
</feature>
<dbReference type="EMBL" id="JBHUPC010000012">
    <property type="protein sequence ID" value="MFD2891239.1"/>
    <property type="molecule type" value="Genomic_DNA"/>
</dbReference>
<evidence type="ECO:0000256" key="1">
    <source>
        <dbReference type="SAM" id="SignalP"/>
    </source>
</evidence>
<dbReference type="GO" id="GO:0004177">
    <property type="term" value="F:aminopeptidase activity"/>
    <property type="evidence" value="ECO:0007669"/>
    <property type="project" value="UniProtKB-KW"/>
</dbReference>
<reference evidence="3" key="1">
    <citation type="journal article" date="2019" name="Int. J. Syst. Evol. Microbiol.">
        <title>The Global Catalogue of Microorganisms (GCM) 10K type strain sequencing project: providing services to taxonomists for standard genome sequencing and annotation.</title>
        <authorList>
            <consortium name="The Broad Institute Genomics Platform"/>
            <consortium name="The Broad Institute Genome Sequencing Center for Infectious Disease"/>
            <person name="Wu L."/>
            <person name="Ma J."/>
        </authorList>
    </citation>
    <scope>NUCLEOTIDE SEQUENCE [LARGE SCALE GENOMIC DNA]</scope>
    <source>
        <strain evidence="3">KCTC 22671</strain>
    </source>
</reference>
<protein>
    <submittedName>
        <fullName evidence="2">Aminopeptidase</fullName>
    </submittedName>
</protein>
<keyword evidence="3" id="KW-1185">Reference proteome</keyword>